<accession>A0A8S9NK71</accession>
<dbReference type="EMBL" id="QGKX02001621">
    <property type="protein sequence ID" value="KAF3502866.1"/>
    <property type="molecule type" value="Genomic_DNA"/>
</dbReference>
<sequence>MAELDKFSAADGELDRTCNQLGNPPSRTSPVRRMAELERSCCLHPVLAARPSGLERTCSCFILIRVTVRTRFKDRKNSFSRITFGLIV</sequence>
<proteinExistence type="predicted"/>
<reference evidence="1" key="1">
    <citation type="submission" date="2019-12" db="EMBL/GenBank/DDBJ databases">
        <title>Genome sequencing and annotation of Brassica cretica.</title>
        <authorList>
            <person name="Studholme D.J."/>
            <person name="Sarris P."/>
        </authorList>
    </citation>
    <scope>NUCLEOTIDE SEQUENCE</scope>
    <source>
        <strain evidence="1">PFS-109/04</strain>
        <tissue evidence="1">Leaf</tissue>
    </source>
</reference>
<comment type="caution">
    <text evidence="1">The sequence shown here is derived from an EMBL/GenBank/DDBJ whole genome shotgun (WGS) entry which is preliminary data.</text>
</comment>
<dbReference type="AlphaFoldDB" id="A0A8S9NK71"/>
<organism evidence="1 2">
    <name type="scientific">Brassica cretica</name>
    <name type="common">Mustard</name>
    <dbReference type="NCBI Taxonomy" id="69181"/>
    <lineage>
        <taxon>Eukaryota</taxon>
        <taxon>Viridiplantae</taxon>
        <taxon>Streptophyta</taxon>
        <taxon>Embryophyta</taxon>
        <taxon>Tracheophyta</taxon>
        <taxon>Spermatophyta</taxon>
        <taxon>Magnoliopsida</taxon>
        <taxon>eudicotyledons</taxon>
        <taxon>Gunneridae</taxon>
        <taxon>Pentapetalae</taxon>
        <taxon>rosids</taxon>
        <taxon>malvids</taxon>
        <taxon>Brassicales</taxon>
        <taxon>Brassicaceae</taxon>
        <taxon>Brassiceae</taxon>
        <taxon>Brassica</taxon>
    </lineage>
</organism>
<protein>
    <submittedName>
        <fullName evidence="1">Uncharacterized protein</fullName>
    </submittedName>
</protein>
<evidence type="ECO:0000313" key="1">
    <source>
        <dbReference type="EMBL" id="KAF3502866.1"/>
    </source>
</evidence>
<dbReference type="Proteomes" id="UP000712600">
    <property type="component" value="Unassembled WGS sequence"/>
</dbReference>
<gene>
    <name evidence="1" type="ORF">F2Q69_00043313</name>
</gene>
<name>A0A8S9NK71_BRACR</name>
<evidence type="ECO:0000313" key="2">
    <source>
        <dbReference type="Proteomes" id="UP000712600"/>
    </source>
</evidence>